<dbReference type="InterPro" id="IPR009951">
    <property type="entry name" value="Host-nuc_inhib_Gam"/>
</dbReference>
<dbReference type="Gene3D" id="1.20.5.170">
    <property type="match status" value="1"/>
</dbReference>
<keyword evidence="1" id="KW-0175">Coiled coil</keyword>
<dbReference type="GO" id="GO:0042262">
    <property type="term" value="P:DNA protection"/>
    <property type="evidence" value="ECO:0007669"/>
    <property type="project" value="InterPro"/>
</dbReference>
<sequence length="170" mass="19587">MTEEQSFIEELLKEAEEKELQMTKSLVDLLLIEIGKLNDQIKSVQSEAEEEINIINQWAQRKVSKLIDRISLFEARLERFIREQGVKTIELPNGTLKVRKSPDKVEIADTQLFMSNASPELLRVIPESVKPDLNKIKSFIRLKGTVPPGVKYEEGKEQFTYKLTNKGDQQ</sequence>
<organism evidence="2">
    <name type="scientific">Ignavibacterium album</name>
    <dbReference type="NCBI Taxonomy" id="591197"/>
    <lineage>
        <taxon>Bacteria</taxon>
        <taxon>Pseudomonadati</taxon>
        <taxon>Ignavibacteriota</taxon>
        <taxon>Ignavibacteria</taxon>
        <taxon>Ignavibacteriales</taxon>
        <taxon>Ignavibacteriaceae</taxon>
        <taxon>Ignavibacterium</taxon>
    </lineage>
</organism>
<dbReference type="Pfam" id="PF07352">
    <property type="entry name" value="Phage_Mu_Gam"/>
    <property type="match status" value="1"/>
</dbReference>
<name>A0A7V3E7W4_9BACT</name>
<dbReference type="GO" id="GO:0003690">
    <property type="term" value="F:double-stranded DNA binding"/>
    <property type="evidence" value="ECO:0007669"/>
    <property type="project" value="InterPro"/>
</dbReference>
<dbReference type="AlphaFoldDB" id="A0A7V3E7W4"/>
<accession>A0A7V3E7W4</accession>
<feature type="coiled-coil region" evidence="1">
    <location>
        <begin position="1"/>
        <end position="47"/>
    </location>
</feature>
<proteinExistence type="predicted"/>
<protein>
    <recommendedName>
        <fullName evidence="3">Mu-like prophage host-nuclease inhibitor protein Gam</fullName>
    </recommendedName>
</protein>
<dbReference type="EMBL" id="DSUJ01000008">
    <property type="protein sequence ID" value="HFI91639.1"/>
    <property type="molecule type" value="Genomic_DNA"/>
</dbReference>
<dbReference type="SUPFAM" id="SSF161266">
    <property type="entry name" value="Gam-like"/>
    <property type="match status" value="1"/>
</dbReference>
<comment type="caution">
    <text evidence="2">The sequence shown here is derived from an EMBL/GenBank/DDBJ whole genome shotgun (WGS) entry which is preliminary data.</text>
</comment>
<gene>
    <name evidence="2" type="ORF">ENS31_08970</name>
</gene>
<reference evidence="2" key="1">
    <citation type="journal article" date="2020" name="mSystems">
        <title>Genome- and Community-Level Interaction Insights into Carbon Utilization and Element Cycling Functions of Hydrothermarchaeota in Hydrothermal Sediment.</title>
        <authorList>
            <person name="Zhou Z."/>
            <person name="Liu Y."/>
            <person name="Xu W."/>
            <person name="Pan J."/>
            <person name="Luo Z.H."/>
            <person name="Li M."/>
        </authorList>
    </citation>
    <scope>NUCLEOTIDE SEQUENCE [LARGE SCALE GENOMIC DNA]</scope>
    <source>
        <strain evidence="2">SpSt-479</strain>
    </source>
</reference>
<evidence type="ECO:0000256" key="1">
    <source>
        <dbReference type="SAM" id="Coils"/>
    </source>
</evidence>
<evidence type="ECO:0008006" key="3">
    <source>
        <dbReference type="Google" id="ProtNLM"/>
    </source>
</evidence>
<evidence type="ECO:0000313" key="2">
    <source>
        <dbReference type="EMBL" id="HFI91639.1"/>
    </source>
</evidence>